<dbReference type="PROSITE" id="PS51406">
    <property type="entry name" value="FIBRINOGEN_C_2"/>
    <property type="match status" value="1"/>
</dbReference>
<proteinExistence type="predicted"/>
<dbReference type="InterPro" id="IPR050373">
    <property type="entry name" value="Fibrinogen_C-term_domain"/>
</dbReference>
<dbReference type="Pfam" id="PF00147">
    <property type="entry name" value="Fibrinogen_C"/>
    <property type="match status" value="1"/>
</dbReference>
<evidence type="ECO:0000259" key="2">
    <source>
        <dbReference type="PROSITE" id="PS51406"/>
    </source>
</evidence>
<dbReference type="InterPro" id="IPR002181">
    <property type="entry name" value="Fibrinogen_a/b/g_C_dom"/>
</dbReference>
<keyword evidence="1" id="KW-1133">Transmembrane helix</keyword>
<sequence>MRPSEPLTEILNMFVAVIFIPVVAANAFTESSSMRVPEISERSMPLKTYMIFDPCNINKPGNRTVSCAQLRRMGYNITKDYVISPHTNFYVSCDMDTDGGGWTIIQRRSWDEEGEDKFEKSEKEYEKGFYGGVSSYWIGNENIHALTSHPSNEQALRIELTKQNNKRIIVNYGKFKVGSKNDGYMLTYQDYWSPNGTEYDGLAFHNRTKFSVMKQNDRVDSCSKSRRSGGWWYPPFGCLFSNLNGRKFKNRVPKNNMGHAITWYKRGDMSSFQNVYESVEMKVRDADYKFCTGKMATMFSYT</sequence>
<feature type="domain" description="Fibrinogen C-terminal" evidence="2">
    <location>
        <begin position="58"/>
        <end position="287"/>
    </location>
</feature>
<dbReference type="PANTHER" id="PTHR19143">
    <property type="entry name" value="FIBRINOGEN/TENASCIN/ANGIOPOEITIN"/>
    <property type="match status" value="1"/>
</dbReference>
<dbReference type="SMART" id="SM00186">
    <property type="entry name" value="FBG"/>
    <property type="match status" value="1"/>
</dbReference>
<reference evidence="3" key="1">
    <citation type="submission" date="2019-12" db="EMBL/GenBank/DDBJ databases">
        <title>An insight into the sialome of adult female Ixodes ricinus ticks feeding for 6 days.</title>
        <authorList>
            <person name="Perner J."/>
            <person name="Ribeiro J.M.C."/>
        </authorList>
    </citation>
    <scope>NUCLEOTIDE SEQUENCE</scope>
    <source>
        <strain evidence="3">Semi-engorged</strain>
        <tissue evidence="3">Salivary glands</tissue>
    </source>
</reference>
<accession>A0A6B0V6U6</accession>
<dbReference type="PANTHER" id="PTHR19143:SF458">
    <property type="entry name" value="FIBRINOGEN C-TERMINAL DOMAIN-CONTAINING PROTEIN-RELATED"/>
    <property type="match status" value="1"/>
</dbReference>
<dbReference type="InterPro" id="IPR014716">
    <property type="entry name" value="Fibrinogen_a/b/g_C_1"/>
</dbReference>
<protein>
    <submittedName>
        <fullName evidence="3">Putative ficolin/ixoderin</fullName>
    </submittedName>
</protein>
<evidence type="ECO:0000313" key="3">
    <source>
        <dbReference type="EMBL" id="MXU98010.1"/>
    </source>
</evidence>
<evidence type="ECO:0000256" key="1">
    <source>
        <dbReference type="SAM" id="Phobius"/>
    </source>
</evidence>
<keyword evidence="1" id="KW-0472">Membrane</keyword>
<dbReference type="InterPro" id="IPR036056">
    <property type="entry name" value="Fibrinogen-like_C"/>
</dbReference>
<keyword evidence="1" id="KW-0812">Transmembrane</keyword>
<dbReference type="EMBL" id="GIFC01015927">
    <property type="protein sequence ID" value="MXU98010.1"/>
    <property type="molecule type" value="Transcribed_RNA"/>
</dbReference>
<organism evidence="3">
    <name type="scientific">Ixodes ricinus</name>
    <name type="common">Common tick</name>
    <name type="synonym">Acarus ricinus</name>
    <dbReference type="NCBI Taxonomy" id="34613"/>
    <lineage>
        <taxon>Eukaryota</taxon>
        <taxon>Metazoa</taxon>
        <taxon>Ecdysozoa</taxon>
        <taxon>Arthropoda</taxon>
        <taxon>Chelicerata</taxon>
        <taxon>Arachnida</taxon>
        <taxon>Acari</taxon>
        <taxon>Parasitiformes</taxon>
        <taxon>Ixodida</taxon>
        <taxon>Ixodoidea</taxon>
        <taxon>Ixodidae</taxon>
        <taxon>Ixodinae</taxon>
        <taxon>Ixodes</taxon>
    </lineage>
</organism>
<feature type="transmembrane region" description="Helical" evidence="1">
    <location>
        <begin position="7"/>
        <end position="28"/>
    </location>
</feature>
<dbReference type="SUPFAM" id="SSF56496">
    <property type="entry name" value="Fibrinogen C-terminal domain-like"/>
    <property type="match status" value="1"/>
</dbReference>
<dbReference type="Gene3D" id="3.90.215.10">
    <property type="entry name" value="Gamma Fibrinogen, chain A, domain 1"/>
    <property type="match status" value="1"/>
</dbReference>
<dbReference type="GO" id="GO:0005615">
    <property type="term" value="C:extracellular space"/>
    <property type="evidence" value="ECO:0007669"/>
    <property type="project" value="TreeGrafter"/>
</dbReference>
<name>A0A6B0V6U6_IXORI</name>
<dbReference type="AlphaFoldDB" id="A0A6B0V6U6"/>